<dbReference type="AlphaFoldDB" id="A0A315ZHR3"/>
<comment type="caution">
    <text evidence="2">The sequence shown here is derived from an EMBL/GenBank/DDBJ whole genome shotgun (WGS) entry which is preliminary data.</text>
</comment>
<dbReference type="Pfam" id="PF00027">
    <property type="entry name" value="cNMP_binding"/>
    <property type="match status" value="1"/>
</dbReference>
<evidence type="ECO:0000313" key="2">
    <source>
        <dbReference type="EMBL" id="PWJ44749.1"/>
    </source>
</evidence>
<protein>
    <submittedName>
        <fullName evidence="2">CRP-like cAMP-binding protein</fullName>
    </submittedName>
</protein>
<proteinExistence type="predicted"/>
<dbReference type="InterPro" id="IPR000595">
    <property type="entry name" value="cNMP-bd_dom"/>
</dbReference>
<dbReference type="Proteomes" id="UP000245535">
    <property type="component" value="Unassembled WGS sequence"/>
</dbReference>
<keyword evidence="3" id="KW-1185">Reference proteome</keyword>
<dbReference type="SUPFAM" id="SSF51206">
    <property type="entry name" value="cAMP-binding domain-like"/>
    <property type="match status" value="1"/>
</dbReference>
<reference evidence="2 3" key="1">
    <citation type="submission" date="2018-03" db="EMBL/GenBank/DDBJ databases">
        <title>Genomic Encyclopedia of Archaeal and Bacterial Type Strains, Phase II (KMG-II): from individual species to whole genera.</title>
        <authorList>
            <person name="Goeker M."/>
        </authorList>
    </citation>
    <scope>NUCLEOTIDE SEQUENCE [LARGE SCALE GENOMIC DNA]</scope>
    <source>
        <strain evidence="2 3">DSM 28229</strain>
    </source>
</reference>
<accession>A0A315ZHR3</accession>
<sequence length="190" mass="22519">MEQLINYLKSFNILTDQDIEELITSVKPKKLKKGERLVTQGQICKEGAFIQSGIFRSFYYSKAGEEITYCFIFPNSLISAYSSYITQQKTVENIEAITDAEVLVFHRDKMLELEDKNIRWLKFFKIQAEQAYIDLEYRIFSLQKEKANKKYQQLLDEQPQFLQEIPLNYLASYLGITQRHLSRIRKEMMN</sequence>
<dbReference type="PROSITE" id="PS50042">
    <property type="entry name" value="CNMP_BINDING_3"/>
    <property type="match status" value="1"/>
</dbReference>
<feature type="domain" description="Cyclic nucleotide-binding" evidence="1">
    <location>
        <begin position="10"/>
        <end position="113"/>
    </location>
</feature>
<dbReference type="EMBL" id="QGDO01000001">
    <property type="protein sequence ID" value="PWJ44749.1"/>
    <property type="molecule type" value="Genomic_DNA"/>
</dbReference>
<name>A0A315ZHR3_SEDFL</name>
<organism evidence="2 3">
    <name type="scientific">Sediminitomix flava</name>
    <dbReference type="NCBI Taxonomy" id="379075"/>
    <lineage>
        <taxon>Bacteria</taxon>
        <taxon>Pseudomonadati</taxon>
        <taxon>Bacteroidota</taxon>
        <taxon>Cytophagia</taxon>
        <taxon>Cytophagales</taxon>
        <taxon>Flammeovirgaceae</taxon>
        <taxon>Sediminitomix</taxon>
    </lineage>
</organism>
<dbReference type="CDD" id="cd00038">
    <property type="entry name" value="CAP_ED"/>
    <property type="match status" value="1"/>
</dbReference>
<evidence type="ECO:0000259" key="1">
    <source>
        <dbReference type="PROSITE" id="PS50042"/>
    </source>
</evidence>
<dbReference type="Gene3D" id="2.60.120.10">
    <property type="entry name" value="Jelly Rolls"/>
    <property type="match status" value="1"/>
</dbReference>
<dbReference type="RefSeq" id="WP_245935583.1">
    <property type="nucleotide sequence ID" value="NZ_QGDO01000001.1"/>
</dbReference>
<dbReference type="InterPro" id="IPR014710">
    <property type="entry name" value="RmlC-like_jellyroll"/>
</dbReference>
<dbReference type="InterPro" id="IPR018490">
    <property type="entry name" value="cNMP-bd_dom_sf"/>
</dbReference>
<gene>
    <name evidence="2" type="ORF">BC781_1011120</name>
</gene>
<evidence type="ECO:0000313" key="3">
    <source>
        <dbReference type="Proteomes" id="UP000245535"/>
    </source>
</evidence>